<reference evidence="2 3" key="1">
    <citation type="submission" date="2018-07" db="EMBL/GenBank/DDBJ databases">
        <authorList>
            <person name="Quirk P.G."/>
            <person name="Krulwich T.A."/>
        </authorList>
    </citation>
    <scope>NUCLEOTIDE SEQUENCE [LARGE SCALE GENOMIC DNA]</scope>
    <source>
        <strain evidence="2 3">CC-BB4</strain>
    </source>
</reference>
<dbReference type="AlphaFoldDB" id="A0A345ZVN5"/>
<feature type="transmembrane region" description="Helical" evidence="1">
    <location>
        <begin position="85"/>
        <end position="107"/>
    </location>
</feature>
<evidence type="ECO:0000313" key="3">
    <source>
        <dbReference type="Proteomes" id="UP000254889"/>
    </source>
</evidence>
<organism evidence="2 3">
    <name type="scientific">Pseudolabrys taiwanensis</name>
    <dbReference type="NCBI Taxonomy" id="331696"/>
    <lineage>
        <taxon>Bacteria</taxon>
        <taxon>Pseudomonadati</taxon>
        <taxon>Pseudomonadota</taxon>
        <taxon>Alphaproteobacteria</taxon>
        <taxon>Hyphomicrobiales</taxon>
        <taxon>Xanthobacteraceae</taxon>
        <taxon>Pseudolabrys</taxon>
    </lineage>
</organism>
<dbReference type="EMBL" id="CP031417">
    <property type="protein sequence ID" value="AXK80982.1"/>
    <property type="molecule type" value="Genomic_DNA"/>
</dbReference>
<sequence length="264" mass="28816">MIERMSPVSEDELHAFIDGQLPPDRREAVASWLAENPEQAAMVAAWRAQAEAIRTRYGAVADEPVPERLQIENVLRMTGAVSRKWLAMAAAAATVAFLVGGTAGWFARGASAAAPSGFETLTADAVEAHKLYVVEVRHPVEVPGSERAHMTQWLTKRLGYEQRIPDLQAIGLKLVGGRLLPGPKGAAAFYMYEGPSGERFTIYCSKATAPETALRFKQGQQVSAFYWVDDKVAYVVSGPADRDKLETISKAVWEQVDKAGVRKS</sequence>
<keyword evidence="1" id="KW-0472">Membrane</keyword>
<keyword evidence="3" id="KW-1185">Reference proteome</keyword>
<dbReference type="RefSeq" id="WP_115691157.1">
    <property type="nucleotide sequence ID" value="NZ_CP031417.1"/>
</dbReference>
<protein>
    <submittedName>
        <fullName evidence="2">Anti-sigma factor</fullName>
    </submittedName>
</protein>
<keyword evidence="1" id="KW-1133">Transmembrane helix</keyword>
<dbReference type="OrthoDB" id="7187254at2"/>
<accession>A0A345ZVN5</accession>
<name>A0A345ZVN5_9HYPH</name>
<evidence type="ECO:0000313" key="2">
    <source>
        <dbReference type="EMBL" id="AXK80982.1"/>
    </source>
</evidence>
<proteinExistence type="predicted"/>
<dbReference type="KEGG" id="ptaw:DW352_10940"/>
<evidence type="ECO:0000256" key="1">
    <source>
        <dbReference type="SAM" id="Phobius"/>
    </source>
</evidence>
<dbReference type="Proteomes" id="UP000254889">
    <property type="component" value="Chromosome"/>
</dbReference>
<gene>
    <name evidence="2" type="ORF">DW352_10940</name>
</gene>
<keyword evidence="1" id="KW-0812">Transmembrane</keyword>